<gene>
    <name evidence="3" type="ORF">OE88DRAFT_1730213</name>
</gene>
<evidence type="ECO:0000313" key="3">
    <source>
        <dbReference type="EMBL" id="TFK56758.1"/>
    </source>
</evidence>
<evidence type="ECO:0000256" key="1">
    <source>
        <dbReference type="SAM" id="Phobius"/>
    </source>
</evidence>
<organism evidence="3 4">
    <name type="scientific">Heliocybe sulcata</name>
    <dbReference type="NCBI Taxonomy" id="5364"/>
    <lineage>
        <taxon>Eukaryota</taxon>
        <taxon>Fungi</taxon>
        <taxon>Dikarya</taxon>
        <taxon>Basidiomycota</taxon>
        <taxon>Agaricomycotina</taxon>
        <taxon>Agaricomycetes</taxon>
        <taxon>Gloeophyllales</taxon>
        <taxon>Gloeophyllaceae</taxon>
        <taxon>Heliocybe</taxon>
    </lineage>
</organism>
<keyword evidence="1" id="KW-1133">Transmembrane helix</keyword>
<dbReference type="Pfam" id="PF20152">
    <property type="entry name" value="DUF6534"/>
    <property type="match status" value="1"/>
</dbReference>
<dbReference type="Proteomes" id="UP000305948">
    <property type="component" value="Unassembled WGS sequence"/>
</dbReference>
<dbReference type="AlphaFoldDB" id="A0A5C3NKU3"/>
<feature type="transmembrane region" description="Helical" evidence="1">
    <location>
        <begin position="133"/>
        <end position="155"/>
    </location>
</feature>
<keyword evidence="4" id="KW-1185">Reference proteome</keyword>
<reference evidence="3 4" key="1">
    <citation type="journal article" date="2019" name="Nat. Ecol. Evol.">
        <title>Megaphylogeny resolves global patterns of mushroom evolution.</title>
        <authorList>
            <person name="Varga T."/>
            <person name="Krizsan K."/>
            <person name="Foldi C."/>
            <person name="Dima B."/>
            <person name="Sanchez-Garcia M."/>
            <person name="Sanchez-Ramirez S."/>
            <person name="Szollosi G.J."/>
            <person name="Szarkandi J.G."/>
            <person name="Papp V."/>
            <person name="Albert L."/>
            <person name="Andreopoulos W."/>
            <person name="Angelini C."/>
            <person name="Antonin V."/>
            <person name="Barry K.W."/>
            <person name="Bougher N.L."/>
            <person name="Buchanan P."/>
            <person name="Buyck B."/>
            <person name="Bense V."/>
            <person name="Catcheside P."/>
            <person name="Chovatia M."/>
            <person name="Cooper J."/>
            <person name="Damon W."/>
            <person name="Desjardin D."/>
            <person name="Finy P."/>
            <person name="Geml J."/>
            <person name="Haridas S."/>
            <person name="Hughes K."/>
            <person name="Justo A."/>
            <person name="Karasinski D."/>
            <person name="Kautmanova I."/>
            <person name="Kiss B."/>
            <person name="Kocsube S."/>
            <person name="Kotiranta H."/>
            <person name="LaButti K.M."/>
            <person name="Lechner B.E."/>
            <person name="Liimatainen K."/>
            <person name="Lipzen A."/>
            <person name="Lukacs Z."/>
            <person name="Mihaltcheva S."/>
            <person name="Morgado L.N."/>
            <person name="Niskanen T."/>
            <person name="Noordeloos M.E."/>
            <person name="Ohm R.A."/>
            <person name="Ortiz-Santana B."/>
            <person name="Ovrebo C."/>
            <person name="Racz N."/>
            <person name="Riley R."/>
            <person name="Savchenko A."/>
            <person name="Shiryaev A."/>
            <person name="Soop K."/>
            <person name="Spirin V."/>
            <person name="Szebenyi C."/>
            <person name="Tomsovsky M."/>
            <person name="Tulloss R.E."/>
            <person name="Uehling J."/>
            <person name="Grigoriev I.V."/>
            <person name="Vagvolgyi C."/>
            <person name="Papp T."/>
            <person name="Martin F.M."/>
            <person name="Miettinen O."/>
            <person name="Hibbett D.S."/>
            <person name="Nagy L.G."/>
        </authorList>
    </citation>
    <scope>NUCLEOTIDE SEQUENCE [LARGE SCALE GENOMIC DNA]</scope>
    <source>
        <strain evidence="3 4">OMC1185</strain>
    </source>
</reference>
<feature type="transmembrane region" description="Helical" evidence="1">
    <location>
        <begin position="20"/>
        <end position="37"/>
    </location>
</feature>
<feature type="transmembrane region" description="Helical" evidence="1">
    <location>
        <begin position="99"/>
        <end position="121"/>
    </location>
</feature>
<name>A0A5C3NKU3_9AGAM</name>
<evidence type="ECO:0000313" key="4">
    <source>
        <dbReference type="Proteomes" id="UP000305948"/>
    </source>
</evidence>
<keyword evidence="1" id="KW-0812">Transmembrane</keyword>
<feature type="transmembrane region" description="Helical" evidence="1">
    <location>
        <begin position="58"/>
        <end position="79"/>
    </location>
</feature>
<protein>
    <recommendedName>
        <fullName evidence="2">DUF6534 domain-containing protein</fullName>
    </recommendedName>
</protein>
<accession>A0A5C3NKU3</accession>
<evidence type="ECO:0000259" key="2">
    <source>
        <dbReference type="Pfam" id="PF20152"/>
    </source>
</evidence>
<dbReference type="OrthoDB" id="2535105at2759"/>
<dbReference type="EMBL" id="ML213503">
    <property type="protein sequence ID" value="TFK56758.1"/>
    <property type="molecule type" value="Genomic_DNA"/>
</dbReference>
<dbReference type="InterPro" id="IPR045339">
    <property type="entry name" value="DUF6534"/>
</dbReference>
<sequence length="184" mass="20256">MAILDTTLGALFDGVAVSTMLYGVTCAQTFVYFRSGFDDDYHLKLLLLYSKVTKIKSNWTLLLAIPSVLGFAFSMVSIAQGLSTPSFTAEIGRFRWAPTVFGACHAVSDVVVAVLMCYFLYRAGSSSHSCILALAYVITYNAMPNNLIYIGIYLIHPKVYVNSMLASLNGRTSLRIKSKKTYLT</sequence>
<keyword evidence="1" id="KW-0472">Membrane</keyword>
<proteinExistence type="predicted"/>
<feature type="domain" description="DUF6534" evidence="2">
    <location>
        <begin position="106"/>
        <end position="172"/>
    </location>
</feature>